<evidence type="ECO:0000313" key="1">
    <source>
        <dbReference type="EMBL" id="CUP11910.1"/>
    </source>
</evidence>
<name>A0A174KRP4_9FIRM</name>
<reference evidence="1 2" key="1">
    <citation type="submission" date="2015-09" db="EMBL/GenBank/DDBJ databases">
        <authorList>
            <consortium name="Pathogen Informatics"/>
        </authorList>
    </citation>
    <scope>NUCLEOTIDE SEQUENCE [LARGE SCALE GENOMIC DNA]</scope>
    <source>
        <strain evidence="1 2">2789STDY5834865</strain>
    </source>
</reference>
<organism evidence="1 2">
    <name type="scientific">Enterocloster clostridioformis</name>
    <dbReference type="NCBI Taxonomy" id="1531"/>
    <lineage>
        <taxon>Bacteria</taxon>
        <taxon>Bacillati</taxon>
        <taxon>Bacillota</taxon>
        <taxon>Clostridia</taxon>
        <taxon>Lachnospirales</taxon>
        <taxon>Lachnospiraceae</taxon>
        <taxon>Enterocloster</taxon>
    </lineage>
</organism>
<sequence>MGNKIYKDYFNIDPKYYAAVTADLIKNGEVKWTSFYPHETFVKLLEKTHIMLSGKDSRSLWVEGAYGTGKSHAALTVKSMLEASDDEIRAYFKDYGLRDDLCQQLITDKSNGRLITIHRIGSASIRSDQDLILALQDSITAALRVHGITNRGEASLKESALRWLEDKEANRVYFDSLIQEDKYMWDFGGKHVNEVISVLKSSEDEDAVSKMMRNILKVAEDNGITALRLDVPAMCDWIKSIIDENDISAILFVWDEFTEYFQNNQNALTGFQTLAEISESHPFYFLIVTHESSSLIQDKDMRKKILNRFVGDVTVRIEMPENMAFRLMAQAMKTTDDPVLLPEWLEYKGDLNGELASVRNTIIASAKKHSTMGQKTVISDAELQSIVPIHPYAALLLKHMSVAFNSNARSMFDFIISNDMTDAKGFKWFINEYGPLDSMNLLTIDMLWDFFTGKDQNGLNDDVRVILDSFGLLKKGSLTPDQERVFKTVLLLEAISLRVGDVELLRPNEQNIDLAFVGTDWSKGKARNIAAGLCQQGLLFEKPVGNGLKEYTVANRDGDIGKINKLKADVRNSTKTQDLIVSADLMSAVQLPVAIRPRFVMEGAASSNFTLTSSKLSGQSKPNRFKAVVAFALNDTEAATIKTAILKAIVQPSNELFYIECLTPMGDDLLSQYVENMAYSKNYAQNDRQRAMGFEMQAKKCLTEWKQRITAGAFILYTPEHKSGIRVANLTALQEELQKLNHQIYFCGLEQFNLIDNMFLKGPLAQGAECGITQELKSTFKSSNEKTSLATALKGAWKVERYWEDQTITSLPIVRIKQEVEKVVKAGFEKASGRISILSIYEALEEAPYGFMPSNVTAFVMGFVLKEYATADYFWSNGSSSENMTPGKMKQMIANAINQKFSPSSKYKEEYIVAMSASQRCFLQCTSTVFHIPMSQCGSIESARDQIRIKMKGLTFPIWCLKYILDTVQLEAAVDQITTVIDAYCGIANTANSNKSTESDLADQIGSLVHDNAAITHDLEKLLTNEMCRKGMLAYIDIYQGGALRQLANEIGDGGAYLDQVKLKFNADAANWVWNSVTADEKISDVILEYRIIAESNKSLPKCTSLRDMVLEWNKRSNNIRMPHDVLRKYTGDLSQFLIQLYYMKQSGQLQEQYKQKFYDALITQREAFECFYKDQLPYFKQVAGMFVEELDEQDVAGFCSTIPAGQFTKSSTEYYQYVENAVSDYKKSIRKTQLKNLWLEKTGTKDPSDWSDRYDTPILCMFDDAERGNARAVFATILAYAAPDADITKAINYLETATFYDRLNDPQERDRCFMERVVGDYTIMLKDADSVRKSLIGSIPDKTYNWMDNSAVKNRLKVLAEKQYKLSGCERAQAVIDKMDATELRRYLSELIADNLTVGMEILKNE</sequence>
<evidence type="ECO:0000313" key="2">
    <source>
        <dbReference type="Proteomes" id="UP000095512"/>
    </source>
</evidence>
<dbReference type="Proteomes" id="UP000095512">
    <property type="component" value="Unassembled WGS sequence"/>
</dbReference>
<protein>
    <submittedName>
        <fullName evidence="1">Uncharacterized protein</fullName>
    </submittedName>
</protein>
<accession>A0A174KRP4</accession>
<gene>
    <name evidence="1" type="ORF">ERS852480_02669</name>
</gene>
<proteinExistence type="predicted"/>
<dbReference type="RefSeq" id="WP_057572019.1">
    <property type="nucleotide sequence ID" value="NZ_CZAB01000022.1"/>
</dbReference>
<dbReference type="EMBL" id="CZAB01000022">
    <property type="protein sequence ID" value="CUP11910.1"/>
    <property type="molecule type" value="Genomic_DNA"/>
</dbReference>